<reference evidence="2 3" key="1">
    <citation type="submission" date="2018-11" db="EMBL/GenBank/DDBJ databases">
        <title>Gordonia insulae sp. nov., isolated from an island soil.</title>
        <authorList>
            <person name="Kim Y.S."/>
            <person name="Kim S.B."/>
        </authorList>
    </citation>
    <scope>NUCLEOTIDE SEQUENCE [LARGE SCALE GENOMIC DNA]</scope>
    <source>
        <strain evidence="2 3">MMS17-SY073</strain>
    </source>
</reference>
<evidence type="ECO:0000259" key="1">
    <source>
        <dbReference type="Pfam" id="PF08241"/>
    </source>
</evidence>
<accession>A0A3G8JPZ3</accession>
<keyword evidence="2" id="KW-0808">Transferase</keyword>
<dbReference type="AlphaFoldDB" id="A0A3G8JPZ3"/>
<evidence type="ECO:0000313" key="2">
    <source>
        <dbReference type="EMBL" id="AZG46755.1"/>
    </source>
</evidence>
<protein>
    <submittedName>
        <fullName evidence="2">Ubiquinone/menaquinone biosynthesis C-methyltransferase UbiE</fullName>
        <ecNumber evidence="2">2.1.1.163</ecNumber>
    </submittedName>
</protein>
<dbReference type="RefSeq" id="WP_124709220.1">
    <property type="nucleotide sequence ID" value="NZ_CP033972.1"/>
</dbReference>
<dbReference type="PANTHER" id="PTHR43591">
    <property type="entry name" value="METHYLTRANSFERASE"/>
    <property type="match status" value="1"/>
</dbReference>
<dbReference type="Proteomes" id="UP000271469">
    <property type="component" value="Chromosome"/>
</dbReference>
<dbReference type="InterPro" id="IPR029063">
    <property type="entry name" value="SAM-dependent_MTases_sf"/>
</dbReference>
<evidence type="ECO:0000313" key="3">
    <source>
        <dbReference type="Proteomes" id="UP000271469"/>
    </source>
</evidence>
<feature type="domain" description="Methyltransferase type 11" evidence="1">
    <location>
        <begin position="52"/>
        <end position="143"/>
    </location>
</feature>
<dbReference type="InterPro" id="IPR013216">
    <property type="entry name" value="Methyltransf_11"/>
</dbReference>
<name>A0A3G8JPZ3_9ACTN</name>
<dbReference type="PANTHER" id="PTHR43591:SF24">
    <property type="entry name" value="2-METHOXY-6-POLYPRENYL-1,4-BENZOQUINOL METHYLASE, MITOCHONDRIAL"/>
    <property type="match status" value="1"/>
</dbReference>
<dbReference type="GO" id="GO:0043770">
    <property type="term" value="F:demethylmenaquinone methyltransferase activity"/>
    <property type="evidence" value="ECO:0007669"/>
    <property type="project" value="UniProtKB-EC"/>
</dbReference>
<dbReference type="OrthoDB" id="9795634at2"/>
<dbReference type="KEGG" id="gom:D7316_03359"/>
<dbReference type="CDD" id="cd02440">
    <property type="entry name" value="AdoMet_MTases"/>
    <property type="match status" value="1"/>
</dbReference>
<dbReference type="GO" id="GO:0032259">
    <property type="term" value="P:methylation"/>
    <property type="evidence" value="ECO:0007669"/>
    <property type="project" value="UniProtKB-KW"/>
</dbReference>
<organism evidence="2 3">
    <name type="scientific">Gordonia insulae</name>
    <dbReference type="NCBI Taxonomy" id="2420509"/>
    <lineage>
        <taxon>Bacteria</taxon>
        <taxon>Bacillati</taxon>
        <taxon>Actinomycetota</taxon>
        <taxon>Actinomycetes</taxon>
        <taxon>Mycobacteriales</taxon>
        <taxon>Gordoniaceae</taxon>
        <taxon>Gordonia</taxon>
    </lineage>
</organism>
<sequence>MSIDDITTDTAVKAKHRALWASGDYPAVADVIAALGPRLVEATGIDRGDRVVDIAAGAGNVAIPAARAGAHVVATDLTPELLEIGEQRAGDLGIVWRTADAEDLPFDTGTFDVAVSCVGVMFAPHHQSCADELVRVCRPGGRIGLINWTPTGFIGELFAAMKPYAPPPPPREVGPLATLPAPGTQPGVRWGDADHVRALLGDRVRDLTATTDSVPITRFADGAAFRDFFKASYGPTIATFRAIADEPDKVAALDGAMAALADRHLDAGRMSWEYLLVTATVAD</sequence>
<keyword evidence="2" id="KW-0830">Ubiquinone</keyword>
<keyword evidence="2" id="KW-0489">Methyltransferase</keyword>
<dbReference type="Pfam" id="PF08241">
    <property type="entry name" value="Methyltransf_11"/>
    <property type="match status" value="1"/>
</dbReference>
<proteinExistence type="predicted"/>
<dbReference type="GO" id="GO:0008757">
    <property type="term" value="F:S-adenosylmethionine-dependent methyltransferase activity"/>
    <property type="evidence" value="ECO:0007669"/>
    <property type="project" value="InterPro"/>
</dbReference>
<dbReference type="Gene3D" id="3.40.50.150">
    <property type="entry name" value="Vaccinia Virus protein VP39"/>
    <property type="match status" value="1"/>
</dbReference>
<dbReference type="EC" id="2.1.1.163" evidence="2"/>
<keyword evidence="3" id="KW-1185">Reference proteome</keyword>
<dbReference type="EMBL" id="CP033972">
    <property type="protein sequence ID" value="AZG46755.1"/>
    <property type="molecule type" value="Genomic_DNA"/>
</dbReference>
<dbReference type="SUPFAM" id="SSF53335">
    <property type="entry name" value="S-adenosyl-L-methionine-dependent methyltransferases"/>
    <property type="match status" value="1"/>
</dbReference>
<gene>
    <name evidence="2" type="primary">ubiE_2</name>
    <name evidence="2" type="ORF">D7316_03359</name>
</gene>